<dbReference type="AlphaFoldDB" id="A0AAW2GRA0"/>
<accession>A0AAW2GRA0</accession>
<name>A0AAW2GRA0_9HYME</name>
<evidence type="ECO:0000313" key="2">
    <source>
        <dbReference type="EMBL" id="KAL0129762.1"/>
    </source>
</evidence>
<keyword evidence="3" id="KW-1185">Reference proteome</keyword>
<sequence>MSIVYSFFSSLFKVFKINYRTFFTSHYITKRMRNCRIIRQPENKVSSSEKSLPVRFHNKKFSIMRTFQRYEREYLSLDTRSFQSRRRSSFIKEKKRTKKKKRIHPLEHQTSNIDADNALPPRVNSRDFARRSATLVRAPPPLRAPFSVPFHHTSTPLRRSAPRARNRPRDPARWSTAGVWQSRSGGTRSDPTSSGKVTEGSAAKRGERRL</sequence>
<gene>
    <name evidence="2" type="ORF">PUN28_001788</name>
</gene>
<proteinExistence type="predicted"/>
<evidence type="ECO:0000313" key="3">
    <source>
        <dbReference type="Proteomes" id="UP001430953"/>
    </source>
</evidence>
<evidence type="ECO:0000256" key="1">
    <source>
        <dbReference type="SAM" id="MobiDB-lite"/>
    </source>
</evidence>
<feature type="compositionally biased region" description="Basic residues" evidence="1">
    <location>
        <begin position="86"/>
        <end position="103"/>
    </location>
</feature>
<feature type="compositionally biased region" description="Polar residues" evidence="1">
    <location>
        <begin position="178"/>
        <end position="196"/>
    </location>
</feature>
<reference evidence="2 3" key="1">
    <citation type="submission" date="2023-03" db="EMBL/GenBank/DDBJ databases">
        <title>High recombination rates correlate with genetic variation in Cardiocondyla obscurior ants.</title>
        <authorList>
            <person name="Errbii M."/>
        </authorList>
    </citation>
    <scope>NUCLEOTIDE SEQUENCE [LARGE SCALE GENOMIC DNA]</scope>
    <source>
        <strain evidence="2">Alpha-2009</strain>
        <tissue evidence="2">Whole body</tissue>
    </source>
</reference>
<feature type="region of interest" description="Disordered" evidence="1">
    <location>
        <begin position="139"/>
        <end position="210"/>
    </location>
</feature>
<comment type="caution">
    <text evidence="2">The sequence shown here is derived from an EMBL/GenBank/DDBJ whole genome shotgun (WGS) entry which is preliminary data.</text>
</comment>
<feature type="region of interest" description="Disordered" evidence="1">
    <location>
        <begin position="86"/>
        <end position="123"/>
    </location>
</feature>
<evidence type="ECO:0008006" key="4">
    <source>
        <dbReference type="Google" id="ProtNLM"/>
    </source>
</evidence>
<dbReference type="Proteomes" id="UP001430953">
    <property type="component" value="Unassembled WGS sequence"/>
</dbReference>
<dbReference type="EMBL" id="JADYXP020000002">
    <property type="protein sequence ID" value="KAL0129762.1"/>
    <property type="molecule type" value="Genomic_DNA"/>
</dbReference>
<organism evidence="2 3">
    <name type="scientific">Cardiocondyla obscurior</name>
    <dbReference type="NCBI Taxonomy" id="286306"/>
    <lineage>
        <taxon>Eukaryota</taxon>
        <taxon>Metazoa</taxon>
        <taxon>Ecdysozoa</taxon>
        <taxon>Arthropoda</taxon>
        <taxon>Hexapoda</taxon>
        <taxon>Insecta</taxon>
        <taxon>Pterygota</taxon>
        <taxon>Neoptera</taxon>
        <taxon>Endopterygota</taxon>
        <taxon>Hymenoptera</taxon>
        <taxon>Apocrita</taxon>
        <taxon>Aculeata</taxon>
        <taxon>Formicoidea</taxon>
        <taxon>Formicidae</taxon>
        <taxon>Myrmicinae</taxon>
        <taxon>Cardiocondyla</taxon>
    </lineage>
</organism>
<protein>
    <recommendedName>
        <fullName evidence="4">Ribosomal protein S18</fullName>
    </recommendedName>
</protein>